<sequence>MFEIRSSLLLVGVSNDPNARVVEAEPRCGRSIGRPMWTPDLAWSRRHSEAEQQRVGVGCTTTTGVQFTVAKPVVNSMGNGTVTNSNSDVVIVQGMSLDLVASDPILTPHVVDTAFNCIMPQANSLLNTLPSRGVVGHAGPFEAGVSNTVVGPWFQDALVASDVPGALPAIDSSLVDGCICSNFNAPAVNNSVMLVISPLKELSAKGAVS</sequence>
<keyword evidence="2" id="KW-1185">Reference proteome</keyword>
<evidence type="ECO:0000313" key="1">
    <source>
        <dbReference type="EMBL" id="PKU69632.1"/>
    </source>
</evidence>
<dbReference type="Proteomes" id="UP000233837">
    <property type="component" value="Unassembled WGS sequence"/>
</dbReference>
<name>A0A2I0W1V3_9ASPA</name>
<proteinExistence type="predicted"/>
<gene>
    <name evidence="1" type="ORF">MA16_Dca012967</name>
</gene>
<dbReference type="AlphaFoldDB" id="A0A2I0W1V3"/>
<evidence type="ECO:0000313" key="2">
    <source>
        <dbReference type="Proteomes" id="UP000233837"/>
    </source>
</evidence>
<dbReference type="EMBL" id="KZ503020">
    <property type="protein sequence ID" value="PKU69632.1"/>
    <property type="molecule type" value="Genomic_DNA"/>
</dbReference>
<accession>A0A2I0W1V3</accession>
<organism evidence="1 2">
    <name type="scientific">Dendrobium catenatum</name>
    <dbReference type="NCBI Taxonomy" id="906689"/>
    <lineage>
        <taxon>Eukaryota</taxon>
        <taxon>Viridiplantae</taxon>
        <taxon>Streptophyta</taxon>
        <taxon>Embryophyta</taxon>
        <taxon>Tracheophyta</taxon>
        <taxon>Spermatophyta</taxon>
        <taxon>Magnoliopsida</taxon>
        <taxon>Liliopsida</taxon>
        <taxon>Asparagales</taxon>
        <taxon>Orchidaceae</taxon>
        <taxon>Epidendroideae</taxon>
        <taxon>Malaxideae</taxon>
        <taxon>Dendrobiinae</taxon>
        <taxon>Dendrobium</taxon>
    </lineage>
</organism>
<reference evidence="1 2" key="2">
    <citation type="journal article" date="2017" name="Nature">
        <title>The Apostasia genome and the evolution of orchids.</title>
        <authorList>
            <person name="Zhang G.Q."/>
            <person name="Liu K.W."/>
            <person name="Li Z."/>
            <person name="Lohaus R."/>
            <person name="Hsiao Y.Y."/>
            <person name="Niu S.C."/>
            <person name="Wang J.Y."/>
            <person name="Lin Y.C."/>
            <person name="Xu Q."/>
            <person name="Chen L.J."/>
            <person name="Yoshida K."/>
            <person name="Fujiwara S."/>
            <person name="Wang Z.W."/>
            <person name="Zhang Y.Q."/>
            <person name="Mitsuda N."/>
            <person name="Wang M."/>
            <person name="Liu G.H."/>
            <person name="Pecoraro L."/>
            <person name="Huang H.X."/>
            <person name="Xiao X.J."/>
            <person name="Lin M."/>
            <person name="Wu X.Y."/>
            <person name="Wu W.L."/>
            <person name="Chen Y.Y."/>
            <person name="Chang S.B."/>
            <person name="Sakamoto S."/>
            <person name="Ohme-Takagi M."/>
            <person name="Yagi M."/>
            <person name="Zeng S.J."/>
            <person name="Shen C.Y."/>
            <person name="Yeh C.M."/>
            <person name="Luo Y.B."/>
            <person name="Tsai W.C."/>
            <person name="Van de Peer Y."/>
            <person name="Liu Z.J."/>
        </authorList>
    </citation>
    <scope>NUCLEOTIDE SEQUENCE [LARGE SCALE GENOMIC DNA]</scope>
    <source>
        <tissue evidence="1">The whole plant</tissue>
    </source>
</reference>
<protein>
    <submittedName>
        <fullName evidence="1">Uncharacterized protein</fullName>
    </submittedName>
</protein>
<reference evidence="1 2" key="1">
    <citation type="journal article" date="2016" name="Sci. Rep.">
        <title>The Dendrobium catenatum Lindl. genome sequence provides insights into polysaccharide synthase, floral development and adaptive evolution.</title>
        <authorList>
            <person name="Zhang G.Q."/>
            <person name="Xu Q."/>
            <person name="Bian C."/>
            <person name="Tsai W.C."/>
            <person name="Yeh C.M."/>
            <person name="Liu K.W."/>
            <person name="Yoshida K."/>
            <person name="Zhang L.S."/>
            <person name="Chang S.B."/>
            <person name="Chen F."/>
            <person name="Shi Y."/>
            <person name="Su Y.Y."/>
            <person name="Zhang Y.Q."/>
            <person name="Chen L.J."/>
            <person name="Yin Y."/>
            <person name="Lin M."/>
            <person name="Huang H."/>
            <person name="Deng H."/>
            <person name="Wang Z.W."/>
            <person name="Zhu S.L."/>
            <person name="Zhao X."/>
            <person name="Deng C."/>
            <person name="Niu S.C."/>
            <person name="Huang J."/>
            <person name="Wang M."/>
            <person name="Liu G.H."/>
            <person name="Yang H.J."/>
            <person name="Xiao X.J."/>
            <person name="Hsiao Y.Y."/>
            <person name="Wu W.L."/>
            <person name="Chen Y.Y."/>
            <person name="Mitsuda N."/>
            <person name="Ohme-Takagi M."/>
            <person name="Luo Y.B."/>
            <person name="Van de Peer Y."/>
            <person name="Liu Z.J."/>
        </authorList>
    </citation>
    <scope>NUCLEOTIDE SEQUENCE [LARGE SCALE GENOMIC DNA]</scope>
    <source>
        <tissue evidence="1">The whole plant</tissue>
    </source>
</reference>